<dbReference type="PaxDb" id="2903-EOD24288"/>
<name>A0A0D3KA31_EMIH1</name>
<keyword evidence="2" id="KW-0812">Transmembrane</keyword>
<organism evidence="3 4">
    <name type="scientific">Emiliania huxleyi (strain CCMP1516)</name>
    <dbReference type="NCBI Taxonomy" id="280463"/>
    <lineage>
        <taxon>Eukaryota</taxon>
        <taxon>Haptista</taxon>
        <taxon>Haptophyta</taxon>
        <taxon>Prymnesiophyceae</taxon>
        <taxon>Isochrysidales</taxon>
        <taxon>Noelaerhabdaceae</taxon>
        <taxon>Emiliania</taxon>
    </lineage>
</organism>
<keyword evidence="2" id="KW-1133">Transmembrane helix</keyword>
<sequence length="84" mass="8954">MATPAIGAVPTIIAGILIFLATYSGAVTKGMAFARENPLPAAAVWLTCLVLSYRLSGIGSGPAQWPSKQQYDHSPRKRNARKEV</sequence>
<feature type="transmembrane region" description="Helical" evidence="2">
    <location>
        <begin position="6"/>
        <end position="27"/>
    </location>
</feature>
<proteinExistence type="predicted"/>
<dbReference type="AlphaFoldDB" id="A0A0D3KA31"/>
<evidence type="ECO:0000313" key="3">
    <source>
        <dbReference type="EnsemblProtists" id="EOD32616"/>
    </source>
</evidence>
<dbReference type="GeneID" id="17277888"/>
<dbReference type="KEGG" id="ehx:EMIHUDRAFT_230575"/>
<evidence type="ECO:0000256" key="2">
    <source>
        <dbReference type="SAM" id="Phobius"/>
    </source>
</evidence>
<dbReference type="HOGENOM" id="CLU_2532206_0_0_1"/>
<feature type="compositionally biased region" description="Basic residues" evidence="1">
    <location>
        <begin position="75"/>
        <end position="84"/>
    </location>
</feature>
<keyword evidence="4" id="KW-1185">Reference proteome</keyword>
<evidence type="ECO:0000256" key="1">
    <source>
        <dbReference type="SAM" id="MobiDB-lite"/>
    </source>
</evidence>
<dbReference type="EnsemblProtists" id="EOD24288">
    <property type="protein sequence ID" value="EOD24288"/>
    <property type="gene ID" value="EMIHUDRAFT_238736"/>
</dbReference>
<keyword evidence="2" id="KW-0472">Membrane</keyword>
<evidence type="ECO:0000313" key="4">
    <source>
        <dbReference type="Proteomes" id="UP000013827"/>
    </source>
</evidence>
<dbReference type="RefSeq" id="XP_005776717.1">
    <property type="nucleotide sequence ID" value="XM_005776660.1"/>
</dbReference>
<dbReference type="KEGG" id="ehx:EMIHUDRAFT_238736"/>
<dbReference type="RefSeq" id="XP_005785045.1">
    <property type="nucleotide sequence ID" value="XM_005784988.1"/>
</dbReference>
<feature type="region of interest" description="Disordered" evidence="1">
    <location>
        <begin position="60"/>
        <end position="84"/>
    </location>
</feature>
<accession>A0A0D3KA31</accession>
<dbReference type="GeneID" id="17269832"/>
<protein>
    <submittedName>
        <fullName evidence="3">Uncharacterized protein</fullName>
    </submittedName>
</protein>
<dbReference type="EnsemblProtists" id="EOD32616">
    <property type="protein sequence ID" value="EOD32616"/>
    <property type="gene ID" value="EMIHUDRAFT_230575"/>
</dbReference>
<reference evidence="4" key="1">
    <citation type="journal article" date="2013" name="Nature">
        <title>Pan genome of the phytoplankton Emiliania underpins its global distribution.</title>
        <authorList>
            <person name="Read B.A."/>
            <person name="Kegel J."/>
            <person name="Klute M.J."/>
            <person name="Kuo A."/>
            <person name="Lefebvre S.C."/>
            <person name="Maumus F."/>
            <person name="Mayer C."/>
            <person name="Miller J."/>
            <person name="Monier A."/>
            <person name="Salamov A."/>
            <person name="Young J."/>
            <person name="Aguilar M."/>
            <person name="Claverie J.M."/>
            <person name="Frickenhaus S."/>
            <person name="Gonzalez K."/>
            <person name="Herman E.K."/>
            <person name="Lin Y.C."/>
            <person name="Napier J."/>
            <person name="Ogata H."/>
            <person name="Sarno A.F."/>
            <person name="Shmutz J."/>
            <person name="Schroeder D."/>
            <person name="de Vargas C."/>
            <person name="Verret F."/>
            <person name="von Dassow P."/>
            <person name="Valentin K."/>
            <person name="Van de Peer Y."/>
            <person name="Wheeler G."/>
            <person name="Dacks J.B."/>
            <person name="Delwiche C.F."/>
            <person name="Dyhrman S.T."/>
            <person name="Glockner G."/>
            <person name="John U."/>
            <person name="Richards T."/>
            <person name="Worden A.Z."/>
            <person name="Zhang X."/>
            <person name="Grigoriev I.V."/>
            <person name="Allen A.E."/>
            <person name="Bidle K."/>
            <person name="Borodovsky M."/>
            <person name="Bowler C."/>
            <person name="Brownlee C."/>
            <person name="Cock J.M."/>
            <person name="Elias M."/>
            <person name="Gladyshev V.N."/>
            <person name="Groth M."/>
            <person name="Guda C."/>
            <person name="Hadaegh A."/>
            <person name="Iglesias-Rodriguez M.D."/>
            <person name="Jenkins J."/>
            <person name="Jones B.M."/>
            <person name="Lawson T."/>
            <person name="Leese F."/>
            <person name="Lindquist E."/>
            <person name="Lobanov A."/>
            <person name="Lomsadze A."/>
            <person name="Malik S.B."/>
            <person name="Marsh M.E."/>
            <person name="Mackinder L."/>
            <person name="Mock T."/>
            <person name="Mueller-Roeber B."/>
            <person name="Pagarete A."/>
            <person name="Parker M."/>
            <person name="Probert I."/>
            <person name="Quesneville H."/>
            <person name="Raines C."/>
            <person name="Rensing S.A."/>
            <person name="Riano-Pachon D.M."/>
            <person name="Richier S."/>
            <person name="Rokitta S."/>
            <person name="Shiraiwa Y."/>
            <person name="Soanes D.M."/>
            <person name="van der Giezen M."/>
            <person name="Wahlund T.M."/>
            <person name="Williams B."/>
            <person name="Wilson W."/>
            <person name="Wolfe G."/>
            <person name="Wurch L.L."/>
        </authorList>
    </citation>
    <scope>NUCLEOTIDE SEQUENCE</scope>
</reference>
<dbReference type="Proteomes" id="UP000013827">
    <property type="component" value="Unassembled WGS sequence"/>
</dbReference>
<reference evidence="3" key="2">
    <citation type="submission" date="2024-10" db="UniProtKB">
        <authorList>
            <consortium name="EnsemblProtists"/>
        </authorList>
    </citation>
    <scope>IDENTIFICATION</scope>
</reference>